<dbReference type="InterPro" id="IPR003439">
    <property type="entry name" value="ABC_transporter-like_ATP-bd"/>
</dbReference>
<name>A0ABT0ULN2_9ACTN</name>
<comment type="caution">
    <text evidence="3">The sequence shown here is derived from an EMBL/GenBank/DDBJ whole genome shotgun (WGS) entry which is preliminary data.</text>
</comment>
<evidence type="ECO:0000256" key="1">
    <source>
        <dbReference type="SAM" id="MobiDB-lite"/>
    </source>
</evidence>
<keyword evidence="3" id="KW-0067">ATP-binding</keyword>
<dbReference type="SUPFAM" id="SSF52540">
    <property type="entry name" value="P-loop containing nucleoside triphosphate hydrolases"/>
    <property type="match status" value="1"/>
</dbReference>
<evidence type="ECO:0000313" key="3">
    <source>
        <dbReference type="EMBL" id="MCM2388313.1"/>
    </source>
</evidence>
<keyword evidence="3" id="KW-0547">Nucleotide-binding</keyword>
<reference evidence="3" key="1">
    <citation type="submission" date="2022-06" db="EMBL/GenBank/DDBJ databases">
        <title>Genome public.</title>
        <authorList>
            <person name="Sun Q."/>
        </authorList>
    </citation>
    <scope>NUCLEOTIDE SEQUENCE</scope>
    <source>
        <strain evidence="3">CWNU-1</strain>
    </source>
</reference>
<feature type="compositionally biased region" description="Low complexity" evidence="1">
    <location>
        <begin position="7"/>
        <end position="22"/>
    </location>
</feature>
<organism evidence="3 4">
    <name type="scientific">Streptomyces albipurpureus</name>
    <dbReference type="NCBI Taxonomy" id="2897419"/>
    <lineage>
        <taxon>Bacteria</taxon>
        <taxon>Bacillati</taxon>
        <taxon>Actinomycetota</taxon>
        <taxon>Actinomycetes</taxon>
        <taxon>Kitasatosporales</taxon>
        <taxon>Streptomycetaceae</taxon>
        <taxon>Streptomyces</taxon>
    </lineage>
</organism>
<feature type="region of interest" description="Disordered" evidence="1">
    <location>
        <begin position="1"/>
        <end position="24"/>
    </location>
</feature>
<sequence length="107" mass="11121">MSDPADGAAARGNRRGTANRQNPLVEVSGLCETYASGRGTPVRARDEVGLAIEEGQTVALTGPSGSGRSTLRYLLGALEQPVSAMTMMPATHAPDVVARRDSDGRIV</sequence>
<dbReference type="RefSeq" id="WP_250918654.1">
    <property type="nucleotide sequence ID" value="NZ_JAMQAW010000007.1"/>
</dbReference>
<dbReference type="Proteomes" id="UP001431429">
    <property type="component" value="Unassembled WGS sequence"/>
</dbReference>
<dbReference type="EMBL" id="JAMQAW010000007">
    <property type="protein sequence ID" value="MCM2388313.1"/>
    <property type="molecule type" value="Genomic_DNA"/>
</dbReference>
<evidence type="ECO:0000259" key="2">
    <source>
        <dbReference type="Pfam" id="PF00005"/>
    </source>
</evidence>
<dbReference type="Gene3D" id="3.40.50.300">
    <property type="entry name" value="P-loop containing nucleotide triphosphate hydrolases"/>
    <property type="match status" value="1"/>
</dbReference>
<feature type="domain" description="ABC transporter" evidence="2">
    <location>
        <begin position="47"/>
        <end position="82"/>
    </location>
</feature>
<dbReference type="GO" id="GO:0005524">
    <property type="term" value="F:ATP binding"/>
    <property type="evidence" value="ECO:0007669"/>
    <property type="project" value="UniProtKB-KW"/>
</dbReference>
<dbReference type="Pfam" id="PF00005">
    <property type="entry name" value="ABC_tran"/>
    <property type="match status" value="1"/>
</dbReference>
<dbReference type="InterPro" id="IPR027417">
    <property type="entry name" value="P-loop_NTPase"/>
</dbReference>
<keyword evidence="4" id="KW-1185">Reference proteome</keyword>
<protein>
    <submittedName>
        <fullName evidence="3">ATP-binding cassette domain-containing protein</fullName>
    </submittedName>
</protein>
<proteinExistence type="predicted"/>
<evidence type="ECO:0000313" key="4">
    <source>
        <dbReference type="Proteomes" id="UP001431429"/>
    </source>
</evidence>
<accession>A0ABT0ULN2</accession>
<gene>
    <name evidence="3" type="ORF">NBG84_08375</name>
</gene>